<dbReference type="InterPro" id="IPR002931">
    <property type="entry name" value="Transglutaminase-like"/>
</dbReference>
<evidence type="ECO:0000313" key="2">
    <source>
        <dbReference type="EMBL" id="MEV8467790.1"/>
    </source>
</evidence>
<dbReference type="RefSeq" id="WP_366193675.1">
    <property type="nucleotide sequence ID" value="NZ_JBFBVU010000017.1"/>
</dbReference>
<dbReference type="Pfam" id="PF08379">
    <property type="entry name" value="Bact_transglu_N"/>
    <property type="match status" value="1"/>
</dbReference>
<organism evidence="2 3">
    <name type="scientific">Meridianimarinicoccus marinus</name>
    <dbReference type="NCBI Taxonomy" id="3231483"/>
    <lineage>
        <taxon>Bacteria</taxon>
        <taxon>Pseudomonadati</taxon>
        <taxon>Pseudomonadota</taxon>
        <taxon>Alphaproteobacteria</taxon>
        <taxon>Rhodobacterales</taxon>
        <taxon>Paracoccaceae</taxon>
        <taxon>Meridianimarinicoccus</taxon>
    </lineage>
</organism>
<comment type="caution">
    <text evidence="2">The sequence shown here is derived from an EMBL/GenBank/DDBJ whole genome shotgun (WGS) entry which is preliminary data.</text>
</comment>
<evidence type="ECO:0000313" key="3">
    <source>
        <dbReference type="Proteomes" id="UP001553161"/>
    </source>
</evidence>
<dbReference type="Pfam" id="PF01841">
    <property type="entry name" value="Transglut_core"/>
    <property type="match status" value="1"/>
</dbReference>
<keyword evidence="3" id="KW-1185">Reference proteome</keyword>
<gene>
    <name evidence="2" type="ORF">AB0T83_13500</name>
</gene>
<dbReference type="Gene3D" id="3.10.620.30">
    <property type="match status" value="1"/>
</dbReference>
<dbReference type="InterPro" id="IPR038765">
    <property type="entry name" value="Papain-like_cys_pep_sf"/>
</dbReference>
<dbReference type="SUPFAM" id="SSF54001">
    <property type="entry name" value="Cysteine proteinases"/>
    <property type="match status" value="1"/>
</dbReference>
<proteinExistence type="predicted"/>
<dbReference type="EMBL" id="JBFBVU010000017">
    <property type="protein sequence ID" value="MEV8467790.1"/>
    <property type="molecule type" value="Genomic_DNA"/>
</dbReference>
<dbReference type="PANTHER" id="PTHR33490:SF7">
    <property type="entry name" value="BLR2979 PROTEIN"/>
    <property type="match status" value="1"/>
</dbReference>
<sequence>MQYDIRVTIQYSYPSPASSGRHLLRLMPRSLPGKQRVLSRTLEVTPAPVEQVNGIDFFGNETVEVALASPHQESSFTVKARVECSREGQGFNMSGTLPGLAGEIAAQAGLNPDAPHHFLGPSTRIPRHDGMAAYAREVAGAETTVYDIVRALGQRIHEDFTFNPEATDVDTPTEAAFEQRAGVCQDFAQVMITCLREIGIPAAYVSGFLRTIPPENQPRLEGADAMHAWVRAWCGRQMGWVEYDPTNAVEAFNDHVVVAYGRDYADVAPVKGYMRSVGDHTTRQLVDVEPLENA</sequence>
<accession>A0ABV3L9Q7</accession>
<dbReference type="InterPro" id="IPR013589">
    <property type="entry name" value="Bac_transglu_N"/>
</dbReference>
<protein>
    <submittedName>
        <fullName evidence="2">Transglutaminase family protein</fullName>
    </submittedName>
</protein>
<reference evidence="2 3" key="1">
    <citation type="submission" date="2024-07" db="EMBL/GenBank/DDBJ databases">
        <authorList>
            <person name="Kang M."/>
        </authorList>
    </citation>
    <scope>NUCLEOTIDE SEQUENCE [LARGE SCALE GENOMIC DNA]</scope>
    <source>
        <strain evidence="2 3">DFM31</strain>
    </source>
</reference>
<feature type="domain" description="Transglutaminase-like" evidence="1">
    <location>
        <begin position="176"/>
        <end position="247"/>
    </location>
</feature>
<evidence type="ECO:0000259" key="1">
    <source>
        <dbReference type="SMART" id="SM00460"/>
    </source>
</evidence>
<name>A0ABV3L9Q7_9RHOB</name>
<dbReference type="PANTHER" id="PTHR33490">
    <property type="entry name" value="BLR5614 PROTEIN-RELATED"/>
    <property type="match status" value="1"/>
</dbReference>
<dbReference type="Proteomes" id="UP001553161">
    <property type="component" value="Unassembled WGS sequence"/>
</dbReference>
<dbReference type="SMART" id="SM00460">
    <property type="entry name" value="TGc"/>
    <property type="match status" value="1"/>
</dbReference>